<keyword evidence="10" id="KW-1185">Reference proteome</keyword>
<gene>
    <name evidence="9" type="ORF">ACFSUB_10715</name>
</gene>
<name>A0ABW5T1S4_9BACI</name>
<organism evidence="9 10">
    <name type="scientific">Salibacterium lacus</name>
    <dbReference type="NCBI Taxonomy" id="1898109"/>
    <lineage>
        <taxon>Bacteria</taxon>
        <taxon>Bacillati</taxon>
        <taxon>Bacillota</taxon>
        <taxon>Bacilli</taxon>
        <taxon>Bacillales</taxon>
        <taxon>Bacillaceae</taxon>
    </lineage>
</organism>
<dbReference type="Proteomes" id="UP001597520">
    <property type="component" value="Unassembled WGS sequence"/>
</dbReference>
<dbReference type="InterPro" id="IPR022764">
    <property type="entry name" value="Peptidase_S54_rhomboid_dom"/>
</dbReference>
<evidence type="ECO:0000313" key="10">
    <source>
        <dbReference type="Proteomes" id="UP001597520"/>
    </source>
</evidence>
<dbReference type="PANTHER" id="PTHR43731:SF14">
    <property type="entry name" value="PRESENILIN-ASSOCIATED RHOMBOID-LIKE PROTEIN, MITOCHONDRIAL"/>
    <property type="match status" value="1"/>
</dbReference>
<comment type="caution">
    <text evidence="9">The sequence shown here is derived from an EMBL/GenBank/DDBJ whole genome shotgun (WGS) entry which is preliminary data.</text>
</comment>
<feature type="domain" description="Peptidase S54 rhomboid" evidence="8">
    <location>
        <begin position="63"/>
        <end position="199"/>
    </location>
</feature>
<feature type="transmembrane region" description="Helical" evidence="7">
    <location>
        <begin position="130"/>
        <end position="149"/>
    </location>
</feature>
<feature type="transmembrane region" description="Helical" evidence="7">
    <location>
        <begin position="237"/>
        <end position="257"/>
    </location>
</feature>
<dbReference type="SUPFAM" id="SSF144091">
    <property type="entry name" value="Rhomboid-like"/>
    <property type="match status" value="1"/>
</dbReference>
<dbReference type="GO" id="GO:0008233">
    <property type="term" value="F:peptidase activity"/>
    <property type="evidence" value="ECO:0007669"/>
    <property type="project" value="UniProtKB-KW"/>
</dbReference>
<dbReference type="InterPro" id="IPR050925">
    <property type="entry name" value="Rhomboid_protease_S54"/>
</dbReference>
<evidence type="ECO:0000256" key="1">
    <source>
        <dbReference type="ARBA" id="ARBA00004141"/>
    </source>
</evidence>
<accession>A0ABW5T1S4</accession>
<comment type="subcellular location">
    <subcellularLocation>
        <location evidence="1">Membrane</location>
        <topology evidence="1">Multi-pass membrane protein</topology>
    </subcellularLocation>
</comment>
<proteinExistence type="inferred from homology"/>
<dbReference type="EC" id="3.4.21.-" evidence="9"/>
<comment type="similarity">
    <text evidence="2">Belongs to the peptidase S54 family.</text>
</comment>
<dbReference type="EMBL" id="JBHUML010000003">
    <property type="protein sequence ID" value="MFD2705933.1"/>
    <property type="molecule type" value="Genomic_DNA"/>
</dbReference>
<feature type="transmembrane region" description="Helical" evidence="7">
    <location>
        <begin position="156"/>
        <end position="175"/>
    </location>
</feature>
<dbReference type="Pfam" id="PF01694">
    <property type="entry name" value="Rhomboid"/>
    <property type="match status" value="1"/>
</dbReference>
<keyword evidence="6 7" id="KW-0472">Membrane</keyword>
<feature type="transmembrane region" description="Helical" evidence="7">
    <location>
        <begin position="15"/>
        <end position="34"/>
    </location>
</feature>
<sequence>MFIRNETFYSFRKNYPVITWLTAIHLILFLWINLSRITGGLIPLGEWILQNGAGVTGAIQFNGEYWRLITPIFLHEGTQHVLFNSISLILFGPALERMLGKGKFIVVYLGAGIIANIATTLLTGFSYSHIGASGSIFGLFGVYLYMVLYRKDLIDAMNARIISVIAILGIVMTFLTPNVNILGHLFGLIAGAALAPAFLKNARPFTVMEVHRRVPDDEIGFNPDRWKKRRILNGRKASRIVGWIFVALVIIGIISSLF</sequence>
<feature type="transmembrane region" description="Helical" evidence="7">
    <location>
        <begin position="181"/>
        <end position="199"/>
    </location>
</feature>
<evidence type="ECO:0000313" key="9">
    <source>
        <dbReference type="EMBL" id="MFD2705933.1"/>
    </source>
</evidence>
<evidence type="ECO:0000256" key="2">
    <source>
        <dbReference type="ARBA" id="ARBA00009045"/>
    </source>
</evidence>
<dbReference type="InterPro" id="IPR035952">
    <property type="entry name" value="Rhomboid-like_sf"/>
</dbReference>
<evidence type="ECO:0000259" key="8">
    <source>
        <dbReference type="Pfam" id="PF01694"/>
    </source>
</evidence>
<reference evidence="10" key="1">
    <citation type="journal article" date="2019" name="Int. J. Syst. Evol. Microbiol.">
        <title>The Global Catalogue of Microorganisms (GCM) 10K type strain sequencing project: providing services to taxonomists for standard genome sequencing and annotation.</title>
        <authorList>
            <consortium name="The Broad Institute Genomics Platform"/>
            <consortium name="The Broad Institute Genome Sequencing Center for Infectious Disease"/>
            <person name="Wu L."/>
            <person name="Ma J."/>
        </authorList>
    </citation>
    <scope>NUCLEOTIDE SEQUENCE [LARGE SCALE GENOMIC DNA]</scope>
    <source>
        <strain evidence="10">KCTC 33792</strain>
    </source>
</reference>
<evidence type="ECO:0000256" key="6">
    <source>
        <dbReference type="ARBA" id="ARBA00023136"/>
    </source>
</evidence>
<dbReference type="RefSeq" id="WP_380713255.1">
    <property type="nucleotide sequence ID" value="NZ_JBHUML010000003.1"/>
</dbReference>
<evidence type="ECO:0000256" key="3">
    <source>
        <dbReference type="ARBA" id="ARBA00022692"/>
    </source>
</evidence>
<dbReference type="PANTHER" id="PTHR43731">
    <property type="entry name" value="RHOMBOID PROTEASE"/>
    <property type="match status" value="1"/>
</dbReference>
<dbReference type="GO" id="GO:0006508">
    <property type="term" value="P:proteolysis"/>
    <property type="evidence" value="ECO:0007669"/>
    <property type="project" value="UniProtKB-KW"/>
</dbReference>
<keyword evidence="9" id="KW-0645">Protease</keyword>
<evidence type="ECO:0000256" key="7">
    <source>
        <dbReference type="SAM" id="Phobius"/>
    </source>
</evidence>
<evidence type="ECO:0000256" key="5">
    <source>
        <dbReference type="ARBA" id="ARBA00022989"/>
    </source>
</evidence>
<evidence type="ECO:0000256" key="4">
    <source>
        <dbReference type="ARBA" id="ARBA00022801"/>
    </source>
</evidence>
<keyword evidence="4 9" id="KW-0378">Hydrolase</keyword>
<protein>
    <submittedName>
        <fullName evidence="9">Rhomboid family intramembrane serine protease</fullName>
        <ecNumber evidence="9">3.4.21.-</ecNumber>
    </submittedName>
</protein>
<keyword evidence="5 7" id="KW-1133">Transmembrane helix</keyword>
<feature type="transmembrane region" description="Helical" evidence="7">
    <location>
        <begin position="105"/>
        <end position="124"/>
    </location>
</feature>
<keyword evidence="3 7" id="KW-0812">Transmembrane</keyword>
<dbReference type="Gene3D" id="1.20.1540.10">
    <property type="entry name" value="Rhomboid-like"/>
    <property type="match status" value="1"/>
</dbReference>